<accession>A0A6P7SSV9</accession>
<dbReference type="SUPFAM" id="SSF56219">
    <property type="entry name" value="DNase I-like"/>
    <property type="match status" value="1"/>
</dbReference>
<dbReference type="AlphaFoldDB" id="A0A6P7SSV9"/>
<dbReference type="Proteomes" id="UP000515154">
    <property type="component" value="Linkage group LG10"/>
</dbReference>
<dbReference type="Gene3D" id="3.60.10.10">
    <property type="entry name" value="Endonuclease/exonuclease/phosphatase"/>
    <property type="match status" value="1"/>
</dbReference>
<dbReference type="RefSeq" id="XP_029641263.1">
    <property type="nucleotide sequence ID" value="XM_029785403.1"/>
</dbReference>
<gene>
    <name evidence="2" type="primary">LOC115216204</name>
</gene>
<evidence type="ECO:0000313" key="2">
    <source>
        <dbReference type="RefSeq" id="XP_029641263.1"/>
    </source>
</evidence>
<proteinExistence type="predicted"/>
<dbReference type="PANTHER" id="PTHR19446">
    <property type="entry name" value="REVERSE TRANSCRIPTASES"/>
    <property type="match status" value="1"/>
</dbReference>
<name>A0A6P7SSV9_9MOLL</name>
<reference evidence="2" key="1">
    <citation type="submission" date="2025-08" db="UniProtKB">
        <authorList>
            <consortium name="RefSeq"/>
        </authorList>
    </citation>
    <scope>IDENTIFICATION</scope>
</reference>
<dbReference type="InterPro" id="IPR036691">
    <property type="entry name" value="Endo/exonu/phosph_ase_sf"/>
</dbReference>
<sequence length="399" mass="47143">MRLTNTWFRQPRRRLYTWTSPSGQYRNQIDYILCQQRWKSSVQAVKTFPGADCGSDHEFLVAEIKIRLCSVKRPPAYQKFDTSKIGPSYAAEIRNRFELLAIEENQEAEEIWEKVKEIVVETTEKHVLYKKPARSAKWISEETIAIAEERRRAKMTRSRNEVRRLNAMFQQAARKDKEKYWNEECARAEEAYRKGNMRELYQHVKKPRTAFMARQATIRGRNGEELHDQEGIRKRWKEYTEQLYAGNNLGEQTEEKPLELELEPDILEDGVVWAMKQLANLKAPGTDGIPLELLKPIPTKTLTSLCQRIWRTCKWPREWKRSVFIPIPKKRDTKDCAIYRTITLIPHVSKILLKIIQKRLNTTIERGLPEVQAGFRKGRGTRDHVANLRWIMEKAREYQ</sequence>
<dbReference type="InterPro" id="IPR043502">
    <property type="entry name" value="DNA/RNA_pol_sf"/>
</dbReference>
<dbReference type="KEGG" id="osn:115216204"/>
<evidence type="ECO:0000313" key="1">
    <source>
        <dbReference type="Proteomes" id="UP000515154"/>
    </source>
</evidence>
<protein>
    <submittedName>
        <fullName evidence="2">Uncharacterized protein LOC115216204</fullName>
    </submittedName>
</protein>
<organism evidence="1 2">
    <name type="scientific">Octopus sinensis</name>
    <name type="common">East Asian common octopus</name>
    <dbReference type="NCBI Taxonomy" id="2607531"/>
    <lineage>
        <taxon>Eukaryota</taxon>
        <taxon>Metazoa</taxon>
        <taxon>Spiralia</taxon>
        <taxon>Lophotrochozoa</taxon>
        <taxon>Mollusca</taxon>
        <taxon>Cephalopoda</taxon>
        <taxon>Coleoidea</taxon>
        <taxon>Octopodiformes</taxon>
        <taxon>Octopoda</taxon>
        <taxon>Incirrata</taxon>
        <taxon>Octopodidae</taxon>
        <taxon>Octopus</taxon>
    </lineage>
</organism>
<keyword evidence="1" id="KW-1185">Reference proteome</keyword>
<dbReference type="SUPFAM" id="SSF56672">
    <property type="entry name" value="DNA/RNA polymerases"/>
    <property type="match status" value="1"/>
</dbReference>